<feature type="signal peptide" evidence="1">
    <location>
        <begin position="1"/>
        <end position="28"/>
    </location>
</feature>
<evidence type="ECO:0000313" key="2">
    <source>
        <dbReference type="EMBL" id="QOV88557.1"/>
    </source>
</evidence>
<proteinExistence type="predicted"/>
<sequence length="311" mass="33785">MTHPTSRRIGTVVALSMTLFGAEHLAAAAATTQPETTRPASEPAPEYFPAVPAERSAPVKIKLRSAVEESQRQLRGNLDAAARKRLALKISEAIAVIGDESDPALTLRRALADVSAMRDDREAVDRLQGAIAEAILAMDYKPTMEAPLPEGFPSPGPIGRAIVKAYPGYRLARTPMSGGDQNKPFWTLFKHIEANQIAMTAPVEMTYTAANQKVAARDMAFLYRSTKQGNVGQQGAVEVVDVPAMTVVSVGIRGSYTDERMATAMATLNRWLADNAATYEPAGDARYLGYNSPFVLPWVRYGEVQIPIRRK</sequence>
<accession>A0A7M2WST2</accession>
<feature type="chain" id="PRO_5034371491" evidence="1">
    <location>
        <begin position="29"/>
        <end position="311"/>
    </location>
</feature>
<dbReference type="Proteomes" id="UP000593765">
    <property type="component" value="Chromosome"/>
</dbReference>
<dbReference type="AlphaFoldDB" id="A0A7M2WST2"/>
<name>A0A7M2WST2_9BACT</name>
<dbReference type="EMBL" id="CP063458">
    <property type="protein sequence ID" value="QOV88557.1"/>
    <property type="molecule type" value="Genomic_DNA"/>
</dbReference>
<dbReference type="InterPro" id="IPR011256">
    <property type="entry name" value="Reg_factor_effector_dom_sf"/>
</dbReference>
<dbReference type="Gene3D" id="3.20.80.10">
    <property type="entry name" value="Regulatory factor, effector binding domain"/>
    <property type="match status" value="1"/>
</dbReference>
<keyword evidence="1" id="KW-0732">Signal</keyword>
<dbReference type="KEGG" id="hbs:IPV69_20270"/>
<protein>
    <submittedName>
        <fullName evidence="2">Heme-binding protein</fullName>
    </submittedName>
</protein>
<evidence type="ECO:0000313" key="3">
    <source>
        <dbReference type="Proteomes" id="UP000593765"/>
    </source>
</evidence>
<dbReference type="RefSeq" id="WP_206291545.1">
    <property type="nucleotide sequence ID" value="NZ_CP063458.1"/>
</dbReference>
<dbReference type="InterPro" id="IPR006917">
    <property type="entry name" value="SOUL_heme-bd"/>
</dbReference>
<dbReference type="SUPFAM" id="SSF55136">
    <property type="entry name" value="Probable bacterial effector-binding domain"/>
    <property type="match status" value="1"/>
</dbReference>
<evidence type="ECO:0000256" key="1">
    <source>
        <dbReference type="SAM" id="SignalP"/>
    </source>
</evidence>
<gene>
    <name evidence="2" type="ORF">IPV69_20270</name>
</gene>
<reference evidence="2 3" key="1">
    <citation type="submission" date="2020-10" db="EMBL/GenBank/DDBJ databases">
        <title>Wide distribution of Phycisphaera-like planctomycetes from WD2101 soil group in peatlands and genome analysis of the first cultivated representative.</title>
        <authorList>
            <person name="Dedysh S.N."/>
            <person name="Beletsky A.V."/>
            <person name="Ivanova A."/>
            <person name="Kulichevskaya I.S."/>
            <person name="Suzina N.E."/>
            <person name="Philippov D.A."/>
            <person name="Rakitin A.L."/>
            <person name="Mardanov A.V."/>
            <person name="Ravin N.V."/>
        </authorList>
    </citation>
    <scope>NUCLEOTIDE SEQUENCE [LARGE SCALE GENOMIC DNA]</scope>
    <source>
        <strain evidence="2 3">M1803</strain>
    </source>
</reference>
<keyword evidence="3" id="KW-1185">Reference proteome</keyword>
<organism evidence="2 3">
    <name type="scientific">Humisphaera borealis</name>
    <dbReference type="NCBI Taxonomy" id="2807512"/>
    <lineage>
        <taxon>Bacteria</taxon>
        <taxon>Pseudomonadati</taxon>
        <taxon>Planctomycetota</taxon>
        <taxon>Phycisphaerae</taxon>
        <taxon>Tepidisphaerales</taxon>
        <taxon>Tepidisphaeraceae</taxon>
        <taxon>Humisphaera</taxon>
    </lineage>
</organism>
<dbReference type="Pfam" id="PF04832">
    <property type="entry name" value="SOUL"/>
    <property type="match status" value="1"/>
</dbReference>